<feature type="compositionally biased region" description="Gly residues" evidence="6">
    <location>
        <begin position="466"/>
        <end position="475"/>
    </location>
</feature>
<evidence type="ECO:0000256" key="7">
    <source>
        <dbReference type="SAM" id="Phobius"/>
    </source>
</evidence>
<evidence type="ECO:0000259" key="8">
    <source>
        <dbReference type="Pfam" id="PF20684"/>
    </source>
</evidence>
<comment type="similarity">
    <text evidence="5">Belongs to the SAT4 family.</text>
</comment>
<feature type="transmembrane region" description="Helical" evidence="7">
    <location>
        <begin position="76"/>
        <end position="95"/>
    </location>
</feature>
<dbReference type="AlphaFoldDB" id="A0AAW0QC59"/>
<keyword evidence="3 7" id="KW-1133">Transmembrane helix</keyword>
<dbReference type="Pfam" id="PF20684">
    <property type="entry name" value="Fung_rhodopsin"/>
    <property type="match status" value="1"/>
</dbReference>
<dbReference type="Proteomes" id="UP001392437">
    <property type="component" value="Unassembled WGS sequence"/>
</dbReference>
<evidence type="ECO:0000256" key="3">
    <source>
        <dbReference type="ARBA" id="ARBA00022989"/>
    </source>
</evidence>
<feature type="domain" description="Rhodopsin" evidence="8">
    <location>
        <begin position="56"/>
        <end position="294"/>
    </location>
</feature>
<evidence type="ECO:0000256" key="6">
    <source>
        <dbReference type="SAM" id="MobiDB-lite"/>
    </source>
</evidence>
<evidence type="ECO:0000256" key="1">
    <source>
        <dbReference type="ARBA" id="ARBA00004141"/>
    </source>
</evidence>
<feature type="region of interest" description="Disordered" evidence="6">
    <location>
        <begin position="322"/>
        <end position="355"/>
    </location>
</feature>
<dbReference type="InterPro" id="IPR049326">
    <property type="entry name" value="Rhodopsin_dom_fungi"/>
</dbReference>
<evidence type="ECO:0000313" key="10">
    <source>
        <dbReference type="Proteomes" id="UP001392437"/>
    </source>
</evidence>
<reference evidence="9 10" key="1">
    <citation type="submission" date="2023-01" db="EMBL/GenBank/DDBJ databases">
        <title>Analysis of 21 Apiospora genomes using comparative genomics revels a genus with tremendous synthesis potential of carbohydrate active enzymes and secondary metabolites.</title>
        <authorList>
            <person name="Sorensen T."/>
        </authorList>
    </citation>
    <scope>NUCLEOTIDE SEQUENCE [LARGE SCALE GENOMIC DNA]</scope>
    <source>
        <strain evidence="9 10">CBS 117206</strain>
    </source>
</reference>
<feature type="transmembrane region" description="Helical" evidence="7">
    <location>
        <begin position="35"/>
        <end position="56"/>
    </location>
</feature>
<dbReference type="InterPro" id="IPR052337">
    <property type="entry name" value="SAT4-like"/>
</dbReference>
<feature type="compositionally biased region" description="Low complexity" evidence="6">
    <location>
        <begin position="336"/>
        <end position="352"/>
    </location>
</feature>
<keyword evidence="2 7" id="KW-0812">Transmembrane</keyword>
<dbReference type="PANTHER" id="PTHR33048">
    <property type="entry name" value="PTH11-LIKE INTEGRAL MEMBRANE PROTEIN (AFU_ORTHOLOGUE AFUA_5G11245)"/>
    <property type="match status" value="1"/>
</dbReference>
<dbReference type="GO" id="GO:0016020">
    <property type="term" value="C:membrane"/>
    <property type="evidence" value="ECO:0007669"/>
    <property type="project" value="UniProtKB-SubCell"/>
</dbReference>
<feature type="compositionally biased region" description="Polar residues" evidence="6">
    <location>
        <begin position="387"/>
        <end position="408"/>
    </location>
</feature>
<name>A0AAW0QC59_9PEZI</name>
<comment type="subcellular location">
    <subcellularLocation>
        <location evidence="1">Membrane</location>
        <topology evidence="1">Multi-pass membrane protein</topology>
    </subcellularLocation>
</comment>
<organism evidence="9 10">
    <name type="scientific">Apiospora kogelbergensis</name>
    <dbReference type="NCBI Taxonomy" id="1337665"/>
    <lineage>
        <taxon>Eukaryota</taxon>
        <taxon>Fungi</taxon>
        <taxon>Dikarya</taxon>
        <taxon>Ascomycota</taxon>
        <taxon>Pezizomycotina</taxon>
        <taxon>Sordariomycetes</taxon>
        <taxon>Xylariomycetidae</taxon>
        <taxon>Amphisphaeriales</taxon>
        <taxon>Apiosporaceae</taxon>
        <taxon>Apiospora</taxon>
    </lineage>
</organism>
<feature type="compositionally biased region" description="Basic and acidic residues" evidence="6">
    <location>
        <begin position="551"/>
        <end position="567"/>
    </location>
</feature>
<evidence type="ECO:0000256" key="5">
    <source>
        <dbReference type="ARBA" id="ARBA00038359"/>
    </source>
</evidence>
<sequence>MGLDQPLAMSHRLPMTRHILGAHDDTKIDLGDSRAVIGAFSGIIITHVICTVFLVLRIASRLHCLRRWFFDDTLMVLSWIWSTGICTVYSLALHLPSPVDVTHKSPMVTYLLRTYLGLILYQLALCFAKLSIGSFYLRMFKSKPAMTALTWATIGLVIGLAIPLTAMSALQCYPNDGQVLGQPMACLGFTPLLVVSSSTHTATDAWLIIMILPTISKLELPLRRKIAISAILSLGIFEMAASMIRLLLSLHKDFNPSAGNQASNTLAFFCTTVLECDTAIICASVPMVRPVMSKIWPSMFPEPRHSTGSFNLTVVSFHGYPWQDQPASPRQRRSSNRNNNNTITTNPINSPTMADARDIDTNKIKQPSKALSPEDALAGTGGAASPNRGSRQSTRRTPTPLSLKSFMNSPRPHQGLGMSGPDTKPILSTYSEDSLGELTRYSANFRRWGTPDLTLTLGGKDPQSLWGGGGGGGGSPHLSQQRSSFGRRESGQSSGGGGAGAAVRFVRRPFRSSQESFMSPSDPASPRTLIPSLGSGHELYGARWQSIDLGSRPERPWANDGRPATRD</sequence>
<protein>
    <recommendedName>
        <fullName evidence="8">Rhodopsin domain-containing protein</fullName>
    </recommendedName>
</protein>
<evidence type="ECO:0000313" key="9">
    <source>
        <dbReference type="EMBL" id="KAK8100780.1"/>
    </source>
</evidence>
<evidence type="ECO:0000256" key="2">
    <source>
        <dbReference type="ARBA" id="ARBA00022692"/>
    </source>
</evidence>
<proteinExistence type="inferred from homology"/>
<dbReference type="PANTHER" id="PTHR33048:SF47">
    <property type="entry name" value="INTEGRAL MEMBRANE PROTEIN-RELATED"/>
    <property type="match status" value="1"/>
</dbReference>
<gene>
    <name evidence="9" type="ORF">PG999_011154</name>
</gene>
<comment type="caution">
    <text evidence="9">The sequence shown here is derived from an EMBL/GenBank/DDBJ whole genome shotgun (WGS) entry which is preliminary data.</text>
</comment>
<feature type="transmembrane region" description="Helical" evidence="7">
    <location>
        <begin position="149"/>
        <end position="170"/>
    </location>
</feature>
<feature type="transmembrane region" description="Helical" evidence="7">
    <location>
        <begin position="226"/>
        <end position="246"/>
    </location>
</feature>
<feature type="region of interest" description="Disordered" evidence="6">
    <location>
        <begin position="454"/>
        <end position="535"/>
    </location>
</feature>
<accession>A0AAW0QC59</accession>
<feature type="region of interest" description="Disordered" evidence="6">
    <location>
        <begin position="547"/>
        <end position="567"/>
    </location>
</feature>
<evidence type="ECO:0000256" key="4">
    <source>
        <dbReference type="ARBA" id="ARBA00023136"/>
    </source>
</evidence>
<keyword evidence="10" id="KW-1185">Reference proteome</keyword>
<feature type="transmembrane region" description="Helical" evidence="7">
    <location>
        <begin position="115"/>
        <end position="137"/>
    </location>
</feature>
<feature type="transmembrane region" description="Helical" evidence="7">
    <location>
        <begin position="190"/>
        <end position="214"/>
    </location>
</feature>
<dbReference type="EMBL" id="JAQQWP010000009">
    <property type="protein sequence ID" value="KAK8100780.1"/>
    <property type="molecule type" value="Genomic_DNA"/>
</dbReference>
<keyword evidence="4 7" id="KW-0472">Membrane</keyword>
<feature type="region of interest" description="Disordered" evidence="6">
    <location>
        <begin position="367"/>
        <end position="429"/>
    </location>
</feature>